<dbReference type="RefSeq" id="WP_014684751.1">
    <property type="nucleotide sequence ID" value="NC_017790.1"/>
</dbReference>
<dbReference type="eggNOG" id="COG1653">
    <property type="taxonomic scope" value="Bacteria"/>
</dbReference>
<keyword evidence="7" id="KW-1185">Reference proteome</keyword>
<reference evidence="6 7" key="1">
    <citation type="journal article" date="2012" name="PLoS ONE">
        <title>Genome sequence and transcriptome analysis of the radioresistant bacterium Deinococcus gobiensis: insights into the extreme environmental adaptations.</title>
        <authorList>
            <person name="Yuan M."/>
            <person name="Chen M."/>
            <person name="Zhang W."/>
            <person name="Lu W."/>
            <person name="Wang J."/>
            <person name="Yang M."/>
            <person name="Zhao P."/>
            <person name="Tang R."/>
            <person name="Li X."/>
            <person name="Hao Y."/>
            <person name="Zhou Z."/>
            <person name="Zhan Y."/>
            <person name="Yu H."/>
            <person name="Teng C."/>
            <person name="Yan Y."/>
            <person name="Ping S."/>
            <person name="Wang Y."/>
            <person name="Lin M."/>
        </authorList>
    </citation>
    <scope>NUCLEOTIDE SEQUENCE [LARGE SCALE GENOMIC DNA]</scope>
    <source>
        <strain evidence="6 7">I-0</strain>
    </source>
</reference>
<dbReference type="SUPFAM" id="SSF53850">
    <property type="entry name" value="Periplasmic binding protein-like II"/>
    <property type="match status" value="1"/>
</dbReference>
<evidence type="ECO:0000256" key="4">
    <source>
        <dbReference type="ARBA" id="ARBA00022729"/>
    </source>
</evidence>
<dbReference type="EMBL" id="CP002191">
    <property type="protein sequence ID" value="AFD25268.1"/>
    <property type="molecule type" value="Genomic_DNA"/>
</dbReference>
<evidence type="ECO:0000256" key="3">
    <source>
        <dbReference type="ARBA" id="ARBA00022448"/>
    </source>
</evidence>
<dbReference type="InterPro" id="IPR050490">
    <property type="entry name" value="Bact_solute-bd_prot1"/>
</dbReference>
<dbReference type="CDD" id="cd13585">
    <property type="entry name" value="PBP2_TMBP_like"/>
    <property type="match status" value="1"/>
</dbReference>
<dbReference type="GO" id="GO:0030313">
    <property type="term" value="C:cell envelope"/>
    <property type="evidence" value="ECO:0007669"/>
    <property type="project" value="UniProtKB-SubCell"/>
</dbReference>
<comment type="similarity">
    <text evidence="2">Belongs to the bacterial solute-binding protein 1 family.</text>
</comment>
<sequence>MKKVLTVTAALTVLASPALSAAQAATTLQYVLWDSNQQPAYQQCANAFTKANPDITVKISQKGWDDYWSSLTTGFVSGTAPDVFTNHLGYYPQFAANNQLVDLAPYIARDKLDTGIYYPGLKDLWGRDGKQYGLPKDFDTVAIFYNADLLAKAGMKPADLANLTWNPKDGGTYQKAMARLSLDKSGNSGLSAKFNPKQVNQYGYQTGYGATFNGQTQWSFLAATLGWKHLDQPFARTYHYDDPRFAQTVQWLADLGTRGLAPTYQESKAGDDSLFRAGRAAMVTNGSWMIADYTSKLPFKVGIAPLPKGPNGKRMSMFNGLADSIWVGSKNKDAAWKWVKFLASRGCQDLVGRSGSVLPAIPASTNLALAAFKAKGVDASVFVNQAKTPGGTFYYPISDKASEVNDIMSNTLQGIFSGQNKASAVLGGANSRVNALLK</sequence>
<dbReference type="Gene3D" id="3.40.190.10">
    <property type="entry name" value="Periplasmic binding protein-like II"/>
    <property type="match status" value="1"/>
</dbReference>
<gene>
    <name evidence="6" type="ordered locus">DGo_CA1341</name>
</gene>
<dbReference type="STRING" id="745776.DGo_CA1341"/>
<dbReference type="InterPro" id="IPR006059">
    <property type="entry name" value="SBP"/>
</dbReference>
<dbReference type="HOGENOM" id="CLU_031285_10_5_0"/>
<feature type="signal peptide" evidence="5">
    <location>
        <begin position="1"/>
        <end position="20"/>
    </location>
</feature>
<dbReference type="PATRIC" id="fig|745776.4.peg.1380"/>
<organism evidence="6 7">
    <name type="scientific">Deinococcus gobiensis (strain DSM 21396 / JCM 16679 / CGMCC 1.7299 / I-0)</name>
    <dbReference type="NCBI Taxonomy" id="745776"/>
    <lineage>
        <taxon>Bacteria</taxon>
        <taxon>Thermotogati</taxon>
        <taxon>Deinococcota</taxon>
        <taxon>Deinococci</taxon>
        <taxon>Deinococcales</taxon>
        <taxon>Deinococcaceae</taxon>
        <taxon>Deinococcus</taxon>
    </lineage>
</organism>
<proteinExistence type="inferred from homology"/>
<evidence type="ECO:0000313" key="7">
    <source>
        <dbReference type="Proteomes" id="UP000007575"/>
    </source>
</evidence>
<name>H8GSY4_DEIGI</name>
<dbReference type="PANTHER" id="PTHR43649:SF31">
    <property type="entry name" value="SN-GLYCEROL-3-PHOSPHATE-BINDING PERIPLASMIC PROTEIN UGPB"/>
    <property type="match status" value="1"/>
</dbReference>
<dbReference type="KEGG" id="dgo:DGo_CA1341"/>
<dbReference type="AlphaFoldDB" id="H8GSY4"/>
<accession>H8GSY4</accession>
<dbReference type="OrthoDB" id="9782846at2"/>
<dbReference type="Proteomes" id="UP000007575">
    <property type="component" value="Chromosome"/>
</dbReference>
<evidence type="ECO:0000256" key="1">
    <source>
        <dbReference type="ARBA" id="ARBA00004196"/>
    </source>
</evidence>
<dbReference type="Pfam" id="PF01547">
    <property type="entry name" value="SBP_bac_1"/>
    <property type="match status" value="1"/>
</dbReference>
<evidence type="ECO:0000256" key="5">
    <source>
        <dbReference type="SAM" id="SignalP"/>
    </source>
</evidence>
<keyword evidence="3" id="KW-0813">Transport</keyword>
<evidence type="ECO:0000313" key="6">
    <source>
        <dbReference type="EMBL" id="AFD25268.1"/>
    </source>
</evidence>
<dbReference type="PANTHER" id="PTHR43649">
    <property type="entry name" value="ARABINOSE-BINDING PROTEIN-RELATED"/>
    <property type="match status" value="1"/>
</dbReference>
<comment type="subcellular location">
    <subcellularLocation>
        <location evidence="1">Cell envelope</location>
    </subcellularLocation>
</comment>
<evidence type="ECO:0000256" key="2">
    <source>
        <dbReference type="ARBA" id="ARBA00008520"/>
    </source>
</evidence>
<feature type="chain" id="PRO_5003612460" evidence="5">
    <location>
        <begin position="21"/>
        <end position="438"/>
    </location>
</feature>
<keyword evidence="4 5" id="KW-0732">Signal</keyword>
<protein>
    <submittedName>
        <fullName evidence="6">Extracellular solute-binding protein family 1</fullName>
    </submittedName>
</protein>